<evidence type="ECO:0000256" key="3">
    <source>
        <dbReference type="ARBA" id="ARBA00022691"/>
    </source>
</evidence>
<evidence type="ECO:0000313" key="6">
    <source>
        <dbReference type="Proteomes" id="UP000262056"/>
    </source>
</evidence>
<dbReference type="PANTHER" id="PTHR13370">
    <property type="entry name" value="RNA METHYLASE-RELATED"/>
    <property type="match status" value="1"/>
</dbReference>
<dbReference type="InterPro" id="IPR002941">
    <property type="entry name" value="DNA_methylase_N4/N6"/>
</dbReference>
<dbReference type="GO" id="GO:0032259">
    <property type="term" value="P:methylation"/>
    <property type="evidence" value="ECO:0007669"/>
    <property type="project" value="UniProtKB-KW"/>
</dbReference>
<evidence type="ECO:0000256" key="2">
    <source>
        <dbReference type="ARBA" id="ARBA00022679"/>
    </source>
</evidence>
<keyword evidence="3" id="KW-0949">S-adenosyl-L-methionine</keyword>
<proteinExistence type="predicted"/>
<evidence type="ECO:0000259" key="4">
    <source>
        <dbReference type="Pfam" id="PF01555"/>
    </source>
</evidence>
<dbReference type="GO" id="GO:0003677">
    <property type="term" value="F:DNA binding"/>
    <property type="evidence" value="ECO:0007669"/>
    <property type="project" value="InterPro"/>
</dbReference>
<dbReference type="SUPFAM" id="SSF53335">
    <property type="entry name" value="S-adenosyl-L-methionine-dependent methyltransferases"/>
    <property type="match status" value="1"/>
</dbReference>
<accession>A0A656PLM9</accession>
<dbReference type="InterPro" id="IPR029063">
    <property type="entry name" value="SAM-dependent_MTases_sf"/>
</dbReference>
<keyword evidence="2 5" id="KW-0808">Transferase</keyword>
<dbReference type="Pfam" id="PF01555">
    <property type="entry name" value="N6_N4_Mtase"/>
    <property type="match status" value="1"/>
</dbReference>
<feature type="domain" description="DNA methylase N-4/N-6" evidence="4">
    <location>
        <begin position="122"/>
        <end position="376"/>
    </location>
</feature>
<gene>
    <name evidence="5" type="ORF">DIU24_00460</name>
</gene>
<dbReference type="PANTHER" id="PTHR13370:SF24">
    <property type="entry name" value="TYPE III RESTRICTION-MODIFICATION ENZYME STYLTI MOD SUBUNIT"/>
    <property type="match status" value="1"/>
</dbReference>
<evidence type="ECO:0000256" key="1">
    <source>
        <dbReference type="ARBA" id="ARBA00022603"/>
    </source>
</evidence>
<comment type="caution">
    <text evidence="5">The sequence shown here is derived from an EMBL/GenBank/DDBJ whole genome shotgun (WGS) entry which is preliminary data.</text>
</comment>
<protein>
    <submittedName>
        <fullName evidence="5">Site-specific DNA-methyltransferase</fullName>
    </submittedName>
</protein>
<dbReference type="AlphaFoldDB" id="A0A656PLM9"/>
<dbReference type="EMBL" id="DQFB01000001">
    <property type="protein sequence ID" value="HCQ40164.1"/>
    <property type="molecule type" value="Genomic_DNA"/>
</dbReference>
<sequence>MQLSDHQIRDINRLLQQGKPLPDEYRFLLFEDKREVELVWNGKTNEVTNVVLPFQTIEQVDEPRSETDTKSSLQMSLFDLDTRGRQLHGWTNKLIWGDNKLILSSLKNGAMREEIEKQGGLKLVYIDPPFDVGADFSMDIQIGEDTFTKKPSVIEDLAYRDTWGRGADSWIAMMYERLILIHDLLALNGSVYVHVDWRVNHYLRVILDDVFGKENFLNEIVWAYYAFKRSTSKKFPQKHDIIISYRKSDEYIWNTQYKSHKEEYLKRWKKDAQGRLYRDDVNPTKGGRRTIYLDEVKGDIVDSVWDDIPPVNAAGNERVDYPTQKPEQLVERIILASTNSNDLIADFFCGSGTTLAAAEKLGRKWMGTDIGKFSIHTTRKRMIDVQRRMKKDGKDYRAFEILNIGKYERQHFIGVDKDLTYDEMDKVLAEKEKAYVDLILNAYKAKTVDGFLNFQGNKASRLVCIGAINLPVTRDLIDSCISEAVEKKITKIDVLGFEFEMGLAPRVQEEAKDKGVDLALKYIPRDVFDKRAIDKNQVVFYDVSYLEVKPVVKGKSAAVELIDFSVFYNQDSLANVEESLGKGSNKIIVENGQIIKVTKDKNGIIIKDTLTRNWTDWIDYWAVDFDYSSKKEFIRVKKAEDENYIEQWTGDYIFENEWQSFRTKKDRNLELKTIFHEYPAKGRYKIAVKVIDIFGNDTTKVIEVAV</sequence>
<dbReference type="CDD" id="cd00146">
    <property type="entry name" value="PKD"/>
    <property type="match status" value="1"/>
</dbReference>
<name>A0A656PLM9_UNCKA</name>
<organism evidence="5 6">
    <name type="scientific">candidate division WWE3 bacterium</name>
    <dbReference type="NCBI Taxonomy" id="2053526"/>
    <lineage>
        <taxon>Bacteria</taxon>
        <taxon>Katanobacteria</taxon>
    </lineage>
</organism>
<dbReference type="Proteomes" id="UP000262056">
    <property type="component" value="Unassembled WGS sequence"/>
</dbReference>
<keyword evidence="1 5" id="KW-0489">Methyltransferase</keyword>
<dbReference type="InterPro" id="IPR002295">
    <property type="entry name" value="N4/N6-MTase_EcoPI_Mod-like"/>
</dbReference>
<evidence type="ECO:0000313" key="5">
    <source>
        <dbReference type="EMBL" id="HCQ40164.1"/>
    </source>
</evidence>
<dbReference type="GO" id="GO:0005737">
    <property type="term" value="C:cytoplasm"/>
    <property type="evidence" value="ECO:0007669"/>
    <property type="project" value="TreeGrafter"/>
</dbReference>
<dbReference type="Gene3D" id="3.40.50.150">
    <property type="entry name" value="Vaccinia Virus protein VP39"/>
    <property type="match status" value="1"/>
</dbReference>
<dbReference type="GO" id="GO:0008170">
    <property type="term" value="F:N-methyltransferase activity"/>
    <property type="evidence" value="ECO:0007669"/>
    <property type="project" value="InterPro"/>
</dbReference>
<dbReference type="PRINTS" id="PR00506">
    <property type="entry name" value="D21N6MTFRASE"/>
</dbReference>
<reference evidence="5 6" key="1">
    <citation type="journal article" date="2018" name="Nat. Biotechnol.">
        <title>A standardized bacterial taxonomy based on genome phylogeny substantially revises the tree of life.</title>
        <authorList>
            <person name="Parks D.H."/>
            <person name="Chuvochina M."/>
            <person name="Waite D.W."/>
            <person name="Rinke C."/>
            <person name="Skarshewski A."/>
            <person name="Chaumeil P.A."/>
            <person name="Hugenholtz P."/>
        </authorList>
    </citation>
    <scope>NUCLEOTIDE SEQUENCE [LARGE SCALE GENOMIC DNA]</scope>
    <source>
        <strain evidence="5">UBA12021</strain>
    </source>
</reference>